<dbReference type="Proteomes" id="UP000298327">
    <property type="component" value="Unassembled WGS sequence"/>
</dbReference>
<dbReference type="OrthoDB" id="2246127at2759"/>
<evidence type="ECO:0000256" key="1">
    <source>
        <dbReference type="SAM" id="MobiDB-lite"/>
    </source>
</evidence>
<dbReference type="AlphaFoldDB" id="A0A4Y9YAF3"/>
<dbReference type="STRING" id="205917.A0A4Y9YAF3"/>
<sequence>MHYGLHSWRGLKHQNAVRRNTLTDESLATRSFVGEDVPRDLAPAQLGLAERFLLPFEEAEGVETRPARDTESLLRALSLNAESALVDNRGNEILLTAGNLPNAEDDIVPQALNAQLQSLDLYDHTVFAADTDDPLTSWLDNGGKDTASDSNIDLLDDIEDMGGLDNESDGEEELLMNDGSTLSDQGDDWYPHGSKTMLALDMLDNFPRLRLSDDHLKAIIWAMRMAGTPNVPSFAALRKKQAEMVRSVKVDTAPQTSCMGNHFYMNKPSTLLAMDWANPMVRELIHLYPEVTTSISESWQAGKWVEEIDLKHLTPMWADFENAPHHHFYVNELARLMNGQYVIPRRWITCKSVEYVEVYAVHLDASTNLFVVNDSVTLRVEAHDLQDNWLELQASLSSVQFCELSASWMAEMPHPTRAIANGRPVFTLFLIPWSDDVSGNVSKQYNAHLNVYLVNGNIPHRYLAQEYFVRFCATSPHASALEQMNAVRQDMAIIPSGPENYHTAFDCKLETEILFRIIPHLAAADNPQQSELSSHIGMQGNKYCRRCDVGGTDEHKETDEGYRSLYKAQTARKPNETASAIKSQIKIAALGVQEAVTTLQTKTGVKDKIAEYWIGKAITRARELQAIRLTNPATRDLRLRSRNLKGDARVAVRLSIQKEIQKEVISWLITQPEHSYAKIPSDSPLRNEIRAGDHYSPLLDMPGLDVHRDTPVEILHTYLLGQDKYMWHLTNNKWDSKQEQLFTARLQSSSVDGLSTPAIRASYMIRYKNSLIGKHFKILQQLGVFHLHDKLCDPLVFDLWKATGELGALLWYHTISDLESYLKDLDILIHNVLDIWALIDPARIIVKPKLHILEHLVDDIRRFGPAILYSTEIFECWNAIFRTCSVLSNHASPSHDIAVTIADMERFKHQVSGGWWRNLQGQYVQAGPEVRSLLRNNAQIQRRLGWVNLSNISPATVKPCSQQEQNPASWHDALGTLSVARPFNNPRVSPGRTWHHCKYVVSREKDICKPGSWVFFQSQRASDTNHDEIQVGRIFKILSPEAAFASKEQTVVIGEVFDVLGERNARLNMPILRRQCGLEVIQIVSPKDILFIFNAQHDCGRGKCAPGRDLQSGPKIQHSDDNAFIINLHALHNAIVLRESLPRHLTEPQPYLSDRAKVHQEIAARLRVTGPAKRAAAVAKAAETRARNAKGKESNSGSSQQVNIGSGTHILQPVEEAAETVATGSTSDSMMLIDAQ</sequence>
<organism evidence="2 3">
    <name type="scientific">Dentipellis fragilis</name>
    <dbReference type="NCBI Taxonomy" id="205917"/>
    <lineage>
        <taxon>Eukaryota</taxon>
        <taxon>Fungi</taxon>
        <taxon>Dikarya</taxon>
        <taxon>Basidiomycota</taxon>
        <taxon>Agaricomycotina</taxon>
        <taxon>Agaricomycetes</taxon>
        <taxon>Russulales</taxon>
        <taxon>Hericiaceae</taxon>
        <taxon>Dentipellis</taxon>
    </lineage>
</organism>
<dbReference type="EMBL" id="SEOQ01000675">
    <property type="protein sequence ID" value="TFY58537.1"/>
    <property type="molecule type" value="Genomic_DNA"/>
</dbReference>
<name>A0A4Y9YAF3_9AGAM</name>
<dbReference type="PANTHER" id="PTHR31912">
    <property type="entry name" value="IP13529P"/>
    <property type="match status" value="1"/>
</dbReference>
<feature type="region of interest" description="Disordered" evidence="1">
    <location>
        <begin position="1183"/>
        <end position="1204"/>
    </location>
</feature>
<reference evidence="2 3" key="1">
    <citation type="submission" date="2019-02" db="EMBL/GenBank/DDBJ databases">
        <title>Genome sequencing of the rare red list fungi Dentipellis fragilis.</title>
        <authorList>
            <person name="Buettner E."/>
            <person name="Kellner H."/>
        </authorList>
    </citation>
    <scope>NUCLEOTIDE SEQUENCE [LARGE SCALE GENOMIC DNA]</scope>
    <source>
        <strain evidence="2 3">DSM 105465</strain>
    </source>
</reference>
<evidence type="ECO:0000313" key="2">
    <source>
        <dbReference type="EMBL" id="TFY58537.1"/>
    </source>
</evidence>
<feature type="compositionally biased region" description="Basic and acidic residues" evidence="1">
    <location>
        <begin position="1183"/>
        <end position="1193"/>
    </location>
</feature>
<keyword evidence="3" id="KW-1185">Reference proteome</keyword>
<gene>
    <name evidence="2" type="ORF">EVG20_g8108</name>
</gene>
<feature type="compositionally biased region" description="Polar residues" evidence="1">
    <location>
        <begin position="1194"/>
        <end position="1204"/>
    </location>
</feature>
<proteinExistence type="predicted"/>
<dbReference type="PANTHER" id="PTHR31912:SF34">
    <property type="entry name" value="NOTOCHORD-RELATED PROTEIN"/>
    <property type="match status" value="1"/>
</dbReference>
<comment type="caution">
    <text evidence="2">The sequence shown here is derived from an EMBL/GenBank/DDBJ whole genome shotgun (WGS) entry which is preliminary data.</text>
</comment>
<accession>A0A4Y9YAF3</accession>
<protein>
    <submittedName>
        <fullName evidence="2">Uncharacterized protein</fullName>
    </submittedName>
</protein>
<evidence type="ECO:0000313" key="3">
    <source>
        <dbReference type="Proteomes" id="UP000298327"/>
    </source>
</evidence>